<name>A0A3N0GKS2_9ACTN</name>
<accession>A0A3N0GKS2</accession>
<dbReference type="AlphaFoldDB" id="A0A3N0GKS2"/>
<proteinExistence type="predicted"/>
<dbReference type="OrthoDB" id="3790005at2"/>
<reference evidence="1 2" key="1">
    <citation type="submission" date="2018-11" db="EMBL/GenBank/DDBJ databases">
        <authorList>
            <person name="Li F."/>
        </authorList>
    </citation>
    <scope>NUCLEOTIDE SEQUENCE [LARGE SCALE GENOMIC DNA]</scope>
    <source>
        <strain evidence="1 2">Gsoil 818</strain>
    </source>
</reference>
<dbReference type="RefSeq" id="WP_123224057.1">
    <property type="nucleotide sequence ID" value="NZ_RJSF01000043.1"/>
</dbReference>
<evidence type="ECO:0000313" key="2">
    <source>
        <dbReference type="Proteomes" id="UP000279994"/>
    </source>
</evidence>
<dbReference type="Proteomes" id="UP000279994">
    <property type="component" value="Unassembled WGS sequence"/>
</dbReference>
<keyword evidence="2" id="KW-1185">Reference proteome</keyword>
<sequence>MTTTSPKTETPARPAFPSPQWWVRDRHGNLAVAQPPNPALVVWLLSVVVGWTGLLDSHREHVVTTIGQGALVAWSLDELLRGSSPVRRVLGAVVLVGMLVRLLG</sequence>
<evidence type="ECO:0000313" key="1">
    <source>
        <dbReference type="EMBL" id="RNM13083.1"/>
    </source>
</evidence>
<comment type="caution">
    <text evidence="1">The sequence shown here is derived from an EMBL/GenBank/DDBJ whole genome shotgun (WGS) entry which is preliminary data.</text>
</comment>
<protein>
    <submittedName>
        <fullName evidence="1">Uncharacterized protein</fullName>
    </submittedName>
</protein>
<gene>
    <name evidence="1" type="ORF">EFL26_16800</name>
</gene>
<organism evidence="1 2">
    <name type="scientific">Nocardioides pocheonensis</name>
    <dbReference type="NCBI Taxonomy" id="661485"/>
    <lineage>
        <taxon>Bacteria</taxon>
        <taxon>Bacillati</taxon>
        <taxon>Actinomycetota</taxon>
        <taxon>Actinomycetes</taxon>
        <taxon>Propionibacteriales</taxon>
        <taxon>Nocardioidaceae</taxon>
        <taxon>Nocardioides</taxon>
    </lineage>
</organism>
<dbReference type="EMBL" id="RJSF01000043">
    <property type="protein sequence ID" value="RNM13083.1"/>
    <property type="molecule type" value="Genomic_DNA"/>
</dbReference>